<dbReference type="InterPro" id="IPR008319">
    <property type="entry name" value="GyrI-like_CCH_Lin2189-like"/>
</dbReference>
<evidence type="ECO:0000313" key="3">
    <source>
        <dbReference type="Proteomes" id="UP000559962"/>
    </source>
</evidence>
<evidence type="ECO:0000313" key="2">
    <source>
        <dbReference type="EMBL" id="NLH35114.1"/>
    </source>
</evidence>
<gene>
    <name evidence="2" type="ORF">GX453_03660</name>
</gene>
<comment type="caution">
    <text evidence="2">The sequence shown here is derived from an EMBL/GenBank/DDBJ whole genome shotgun (WGS) entry which is preliminary data.</text>
</comment>
<feature type="domain" description="GyrI-like small molecule binding" evidence="1">
    <location>
        <begin position="21"/>
        <end position="212"/>
    </location>
</feature>
<dbReference type="AlphaFoldDB" id="A0A847J4K0"/>
<sequence>MTVEKVDFKKTQKEFYQAKTSPTIIDVPEMPFIMVNGKGDPNTSATYKQALDLLYALSYTIKMSPKQNDAPDGYFDYVVAPLEGLWWLPNDASPFSGHLDKDQFNWTAMIRQPDFVTVAVFEHFREIVQEKKPTLDVSLARLEMLSEGLCGQIMHIGSYDDEPATIKTLDDFIVASGHRVDISATRWHHEIYLSDPRRVAPEKLKTVIRHPIQ</sequence>
<accession>A0A847J4K0</accession>
<dbReference type="PIRSF" id="PIRSF031644">
    <property type="entry name" value="UCP031644"/>
    <property type="match status" value="1"/>
</dbReference>
<organism evidence="2 3">
    <name type="scientific">Pseudolactococcus chungangensis</name>
    <dbReference type="NCBI Taxonomy" id="451457"/>
    <lineage>
        <taxon>Bacteria</taxon>
        <taxon>Bacillati</taxon>
        <taxon>Bacillota</taxon>
        <taxon>Bacilli</taxon>
        <taxon>Lactobacillales</taxon>
        <taxon>Streptococcaceae</taxon>
        <taxon>Pseudolactococcus</taxon>
    </lineage>
</organism>
<evidence type="ECO:0000259" key="1">
    <source>
        <dbReference type="Pfam" id="PF06445"/>
    </source>
</evidence>
<protein>
    <submittedName>
        <fullName evidence="2">Transcriptional regulator</fullName>
    </submittedName>
</protein>
<reference evidence="2 3" key="1">
    <citation type="journal article" date="2020" name="Biotechnol. Biofuels">
        <title>New insights from the biogas microbiome by comprehensive genome-resolved metagenomics of nearly 1600 species originating from multiple anaerobic digesters.</title>
        <authorList>
            <person name="Campanaro S."/>
            <person name="Treu L."/>
            <person name="Rodriguez-R L.M."/>
            <person name="Kovalovszki A."/>
            <person name="Ziels R.M."/>
            <person name="Maus I."/>
            <person name="Zhu X."/>
            <person name="Kougias P.G."/>
            <person name="Basile A."/>
            <person name="Luo G."/>
            <person name="Schluter A."/>
            <person name="Konstantinidis K.T."/>
            <person name="Angelidaki I."/>
        </authorList>
    </citation>
    <scope>NUCLEOTIDE SEQUENCE [LARGE SCALE GENOMIC DNA]</scope>
    <source>
        <strain evidence="2">AS27yjCOA_61</strain>
    </source>
</reference>
<dbReference type="InterPro" id="IPR029442">
    <property type="entry name" value="GyrI-like"/>
</dbReference>
<dbReference type="SUPFAM" id="SSF55136">
    <property type="entry name" value="Probable bacterial effector-binding domain"/>
    <property type="match status" value="1"/>
</dbReference>
<dbReference type="Gene3D" id="3.20.80.10">
    <property type="entry name" value="Regulatory factor, effector binding domain"/>
    <property type="match status" value="1"/>
</dbReference>
<dbReference type="Proteomes" id="UP000559962">
    <property type="component" value="Unassembled WGS sequence"/>
</dbReference>
<name>A0A847J4K0_9LACT</name>
<dbReference type="Pfam" id="PF06445">
    <property type="entry name" value="GyrI-like"/>
    <property type="match status" value="1"/>
</dbReference>
<proteinExistence type="predicted"/>
<dbReference type="InterPro" id="IPR011256">
    <property type="entry name" value="Reg_factor_effector_dom_sf"/>
</dbReference>
<dbReference type="EMBL" id="JAAYVO010000049">
    <property type="protein sequence ID" value="NLH35114.1"/>
    <property type="molecule type" value="Genomic_DNA"/>
</dbReference>